<reference evidence="1 2" key="1">
    <citation type="submission" date="2018-08" db="EMBL/GenBank/DDBJ databases">
        <title>Muricauda nanhaiensis sp. nov., isolated from seawater of the South China Sea.</title>
        <authorList>
            <person name="Dang Y."/>
        </authorList>
    </citation>
    <scope>NUCLEOTIDE SEQUENCE [LARGE SCALE GENOMIC DNA]</scope>
    <source>
        <strain evidence="1 2">SM1704</strain>
    </source>
</reference>
<organism evidence="1 2">
    <name type="scientific">Flagellimonas nanhaiensis</name>
    <dbReference type="NCBI Taxonomy" id="2292706"/>
    <lineage>
        <taxon>Bacteria</taxon>
        <taxon>Pseudomonadati</taxon>
        <taxon>Bacteroidota</taxon>
        <taxon>Flavobacteriia</taxon>
        <taxon>Flavobacteriales</taxon>
        <taxon>Flavobacteriaceae</taxon>
        <taxon>Flagellimonas</taxon>
    </lineage>
</organism>
<evidence type="ECO:0000313" key="1">
    <source>
        <dbReference type="EMBL" id="RDY57701.1"/>
    </source>
</evidence>
<accession>A0A371JLB1</accession>
<comment type="caution">
    <text evidence="1">The sequence shown here is derived from an EMBL/GenBank/DDBJ whole genome shotgun (WGS) entry which is preliminary data.</text>
</comment>
<gene>
    <name evidence="1" type="ORF">DX873_17525</name>
</gene>
<dbReference type="SUPFAM" id="SSF52540">
    <property type="entry name" value="P-loop containing nucleoside triphosphate hydrolases"/>
    <property type="match status" value="1"/>
</dbReference>
<evidence type="ECO:0000313" key="2">
    <source>
        <dbReference type="Proteomes" id="UP000261828"/>
    </source>
</evidence>
<dbReference type="InterPro" id="IPR027417">
    <property type="entry name" value="P-loop_NTPase"/>
</dbReference>
<proteinExistence type="predicted"/>
<sequence length="220" mass="25985">MPNVLESVKTEIMDFPLSKEEYKRFFVWHAYKAMQKRPIPTEYKINSVIKTILLYFFNDPDFNKYGKVKNNASLAKGILIIGDNGIGKSMLFEILGEMGRELIKCSNYGKMSFKEVSAIKFVLDFMDSAKSHREAIKKFELSDYYEYPLMIDDLGREDKAFSRHELMGNLLFERHRRQSKTYATTNKSLDELTMRYDDHIGDRIPEMFNIIYWRGKSFRD</sequence>
<dbReference type="EMBL" id="QTJX01000007">
    <property type="protein sequence ID" value="RDY57701.1"/>
    <property type="molecule type" value="Genomic_DNA"/>
</dbReference>
<name>A0A371JLB1_9FLAO</name>
<dbReference type="Proteomes" id="UP000261828">
    <property type="component" value="Unassembled WGS sequence"/>
</dbReference>
<dbReference type="AlphaFoldDB" id="A0A371JLB1"/>
<protein>
    <recommendedName>
        <fullName evidence="3">ATP-binding protein</fullName>
    </recommendedName>
</protein>
<keyword evidence="2" id="KW-1185">Reference proteome</keyword>
<evidence type="ECO:0008006" key="3">
    <source>
        <dbReference type="Google" id="ProtNLM"/>
    </source>
</evidence>
<dbReference type="Gene3D" id="3.40.50.300">
    <property type="entry name" value="P-loop containing nucleotide triphosphate hydrolases"/>
    <property type="match status" value="1"/>
</dbReference>